<dbReference type="Proteomes" id="UP000298663">
    <property type="component" value="Unassembled WGS sequence"/>
</dbReference>
<dbReference type="Pfam" id="PF00595">
    <property type="entry name" value="PDZ"/>
    <property type="match status" value="2"/>
</dbReference>
<keyword evidence="4" id="KW-1185">Reference proteome</keyword>
<comment type="caution">
    <text evidence="3">The sequence shown here is derived from an EMBL/GenBank/DDBJ whole genome shotgun (WGS) entry which is preliminary data.</text>
</comment>
<organism evidence="3 4">
    <name type="scientific">Steinernema carpocapsae</name>
    <name type="common">Entomopathogenic nematode</name>
    <dbReference type="NCBI Taxonomy" id="34508"/>
    <lineage>
        <taxon>Eukaryota</taxon>
        <taxon>Metazoa</taxon>
        <taxon>Ecdysozoa</taxon>
        <taxon>Nematoda</taxon>
        <taxon>Chromadorea</taxon>
        <taxon>Rhabditida</taxon>
        <taxon>Tylenchina</taxon>
        <taxon>Panagrolaimomorpha</taxon>
        <taxon>Strongyloidoidea</taxon>
        <taxon>Steinernematidae</taxon>
        <taxon>Steinernema</taxon>
    </lineage>
</organism>
<reference evidence="3 4" key="2">
    <citation type="journal article" date="2019" name="G3 (Bethesda)">
        <title>Hybrid Assembly of the Genome of the Entomopathogenic Nematode Steinernema carpocapsae Identifies the X-Chromosome.</title>
        <authorList>
            <person name="Serra L."/>
            <person name="Macchietto M."/>
            <person name="Macias-Munoz A."/>
            <person name="McGill C.J."/>
            <person name="Rodriguez I.M."/>
            <person name="Rodriguez B."/>
            <person name="Murad R."/>
            <person name="Mortazavi A."/>
        </authorList>
    </citation>
    <scope>NUCLEOTIDE SEQUENCE [LARGE SCALE GENOMIC DNA]</scope>
    <source>
        <strain evidence="3 4">ALL</strain>
    </source>
</reference>
<dbReference type="InterPro" id="IPR040264">
    <property type="entry name" value="T15H9.4-like"/>
</dbReference>
<dbReference type="PANTHER" id="PTHR31327">
    <property type="entry name" value="SPERM MEIOSIS PDZ DOMAIN CONTAINING PROTEINS-RELATED"/>
    <property type="match status" value="1"/>
</dbReference>
<gene>
    <name evidence="3" type="ORF">L596_020046</name>
</gene>
<accession>A0A4U5MSK8</accession>
<dbReference type="PANTHER" id="PTHR31327:SF6">
    <property type="entry name" value="PDZ DOMAIN-CONTAINING PROTEIN"/>
    <property type="match status" value="1"/>
</dbReference>
<dbReference type="SMART" id="SM00228">
    <property type="entry name" value="PDZ"/>
    <property type="match status" value="2"/>
</dbReference>
<protein>
    <recommendedName>
        <fullName evidence="2">PDZ domain-containing protein</fullName>
    </recommendedName>
</protein>
<feature type="compositionally biased region" description="Low complexity" evidence="1">
    <location>
        <begin position="1"/>
        <end position="17"/>
    </location>
</feature>
<dbReference type="SUPFAM" id="SSF50156">
    <property type="entry name" value="PDZ domain-like"/>
    <property type="match status" value="2"/>
</dbReference>
<dbReference type="EMBL" id="AZBU02000006">
    <property type="protein sequence ID" value="TKR72628.1"/>
    <property type="molecule type" value="Genomic_DNA"/>
</dbReference>
<dbReference type="Gene3D" id="2.30.42.10">
    <property type="match status" value="2"/>
</dbReference>
<dbReference type="AlphaFoldDB" id="A0A4U5MSK8"/>
<dbReference type="STRING" id="34508.A0A4U5MSK8"/>
<name>A0A4U5MSK8_STECR</name>
<dbReference type="PROSITE" id="PS50106">
    <property type="entry name" value="PDZ"/>
    <property type="match status" value="2"/>
</dbReference>
<feature type="domain" description="PDZ" evidence="2">
    <location>
        <begin position="121"/>
        <end position="181"/>
    </location>
</feature>
<reference evidence="3 4" key="1">
    <citation type="journal article" date="2015" name="Genome Biol.">
        <title>Comparative genomics of Steinernema reveals deeply conserved gene regulatory networks.</title>
        <authorList>
            <person name="Dillman A.R."/>
            <person name="Macchietto M."/>
            <person name="Porter C.F."/>
            <person name="Rogers A."/>
            <person name="Williams B."/>
            <person name="Antoshechkin I."/>
            <person name="Lee M.M."/>
            <person name="Goodwin Z."/>
            <person name="Lu X."/>
            <person name="Lewis E.E."/>
            <person name="Goodrich-Blair H."/>
            <person name="Stock S.P."/>
            <person name="Adams B.J."/>
            <person name="Sternberg P.W."/>
            <person name="Mortazavi A."/>
        </authorList>
    </citation>
    <scope>NUCLEOTIDE SEQUENCE [LARGE SCALE GENOMIC DNA]</scope>
    <source>
        <strain evidence="3 4">ALL</strain>
    </source>
</reference>
<evidence type="ECO:0000259" key="2">
    <source>
        <dbReference type="PROSITE" id="PS50106"/>
    </source>
</evidence>
<dbReference type="OrthoDB" id="5865737at2759"/>
<evidence type="ECO:0000256" key="1">
    <source>
        <dbReference type="SAM" id="MobiDB-lite"/>
    </source>
</evidence>
<feature type="domain" description="PDZ" evidence="2">
    <location>
        <begin position="22"/>
        <end position="96"/>
    </location>
</feature>
<proteinExistence type="predicted"/>
<dbReference type="InterPro" id="IPR001478">
    <property type="entry name" value="PDZ"/>
</dbReference>
<evidence type="ECO:0000313" key="3">
    <source>
        <dbReference type="EMBL" id="TKR72628.1"/>
    </source>
</evidence>
<feature type="region of interest" description="Disordered" evidence="1">
    <location>
        <begin position="1"/>
        <end position="22"/>
    </location>
</feature>
<evidence type="ECO:0000313" key="4">
    <source>
        <dbReference type="Proteomes" id="UP000298663"/>
    </source>
</evidence>
<sequence length="285" mass="31500">MAVAASQPASSPNSPSNDHPEPIEVQMKEGEEQLGVTVNQNMMVMSVIQGSSAEEKLLIGDKITQINDDPVANMEQLIEAVKKNYPSLKVHVVRGLGSTENDLPPEREKNVQRREGFSYILLKIDFIKGCKFGLGIKHHQNKVLVSRVDEGSLSAKALILGDRIVDINGDPVSDKDVARTLLLKSLQKTRTVDMVVERAMTEDAKRQVNNALVASQMQPPSVALASDVRDIIARHVAQQKNQPKKTTGGIMKKSARRHDVRITEEQKEYVIGSDNEGKVLKKVRQ</sequence>
<feature type="region of interest" description="Disordered" evidence="1">
    <location>
        <begin position="238"/>
        <end position="259"/>
    </location>
</feature>
<dbReference type="InterPro" id="IPR036034">
    <property type="entry name" value="PDZ_sf"/>
</dbReference>